<dbReference type="EMBL" id="JAPDFW010000070">
    <property type="protein sequence ID" value="KAJ5074495.1"/>
    <property type="molecule type" value="Genomic_DNA"/>
</dbReference>
<name>A0A9Q0LNR3_ANAIG</name>
<keyword evidence="1" id="KW-0472">Membrane</keyword>
<keyword evidence="1" id="KW-0812">Transmembrane</keyword>
<feature type="transmembrane region" description="Helical" evidence="1">
    <location>
        <begin position="12"/>
        <end position="31"/>
    </location>
</feature>
<dbReference type="AlphaFoldDB" id="A0A9Q0LNR3"/>
<gene>
    <name evidence="2" type="ORF">M0811_01126</name>
</gene>
<dbReference type="Proteomes" id="UP001149090">
    <property type="component" value="Unassembled WGS sequence"/>
</dbReference>
<evidence type="ECO:0000256" key="1">
    <source>
        <dbReference type="SAM" id="Phobius"/>
    </source>
</evidence>
<comment type="caution">
    <text evidence="2">The sequence shown here is derived from an EMBL/GenBank/DDBJ whole genome shotgun (WGS) entry which is preliminary data.</text>
</comment>
<keyword evidence="3" id="KW-1185">Reference proteome</keyword>
<protein>
    <submittedName>
        <fullName evidence="2">Uncharacterized protein</fullName>
    </submittedName>
</protein>
<organism evidence="2 3">
    <name type="scientific">Anaeramoeba ignava</name>
    <name type="common">Anaerobic marine amoeba</name>
    <dbReference type="NCBI Taxonomy" id="1746090"/>
    <lineage>
        <taxon>Eukaryota</taxon>
        <taxon>Metamonada</taxon>
        <taxon>Anaeramoebidae</taxon>
        <taxon>Anaeramoeba</taxon>
    </lineage>
</organism>
<proteinExistence type="predicted"/>
<evidence type="ECO:0000313" key="2">
    <source>
        <dbReference type="EMBL" id="KAJ5074495.1"/>
    </source>
</evidence>
<keyword evidence="1" id="KW-1133">Transmembrane helix</keyword>
<sequence>MIINILNQISESIILFCVSHHLIFILINFYIESKSTEKIQKIKIDQENSDINREIIKLIENLIIKFCQHPFANENSLNNKVGIDKIPDLDRKMLFEIKFFDDFIQYSTRSEISEYFVKNVLANDKMQLRNLIKKVFGYIQTAEDTETIKKNFSILNTILQTQDDIFEWKFEFVMNKITENLQTEKKTNETTIEYFRNLFEMCQKNKSVLLWMFKHKEDWVFVSLIKQELFESRKIAYDLVSLFLNLSHDDSQEPHSIFSEIFDFLIGLIPLIIADNKIAFYSNKSRSKQEIINENEYKLCYYFDIFLDCLEKDILLKEKLESNFEKLWELFIEIEECKKNADSNKLHFFNLFYSGTKTIPNLVDFIAKDQTRTDSFLKIHLSLNSTKPELIGFNYNFLFPFYSILYQCCLNSNEFMTEFFDRFQFEWTIKSLYLNSNIYGKVHEVVFNIIKSTKSFPSFKKKILQIVTQNWNNSNQDTCSKSLNLLEIIFAEPDEEIYQQIINQKRFTIKKNTYIPLCKNLSKFIIPFLKNPLFNSFGFETISRSVHLMISISQLIIQFSQDNESAKKLQTKIHIFWEEKYIELMKKILHFHHRHPKETNHQNFFISLINLLELILQIDSSKTSLVLQKEIQFLKRDLNSKGLVYFIGYYDFIKSLINIGLKQTKEKPKIFEIIDLILQISTKDIQLIGNHSDILQICINPFINSQIIKEEEDIEKIIQISKNYQKILFENTNLIEMENVKQFMNSILSLISNSKSESKMDHFRNLITSIKIEVKISIKNKDEKQINNLLQILAIFFEINKKEMENKNEFENKIKGIIDLIKENEFDYLSKLKLFEN</sequence>
<accession>A0A9Q0LNR3</accession>
<reference evidence="2" key="1">
    <citation type="submission" date="2022-10" db="EMBL/GenBank/DDBJ databases">
        <title>Novel sulphate-reducing endosymbionts in the free-living metamonad Anaeramoeba.</title>
        <authorList>
            <person name="Jerlstrom-Hultqvist J."/>
            <person name="Cepicka I."/>
            <person name="Gallot-Lavallee L."/>
            <person name="Salas-Leiva D."/>
            <person name="Curtis B.A."/>
            <person name="Zahonova K."/>
            <person name="Pipaliya S."/>
            <person name="Dacks J."/>
            <person name="Roger A.J."/>
        </authorList>
    </citation>
    <scope>NUCLEOTIDE SEQUENCE</scope>
    <source>
        <strain evidence="2">BMAN</strain>
    </source>
</reference>
<evidence type="ECO:0000313" key="3">
    <source>
        <dbReference type="Proteomes" id="UP001149090"/>
    </source>
</evidence>